<dbReference type="PANTHER" id="PTHR30570:SF1">
    <property type="entry name" value="PHOSPHATE-BINDING PROTEIN PSTS"/>
    <property type="match status" value="1"/>
</dbReference>
<dbReference type="EMBL" id="DSKY01000014">
    <property type="protein sequence ID" value="HDY58988.1"/>
    <property type="molecule type" value="Genomic_DNA"/>
</dbReference>
<dbReference type="Gene3D" id="3.40.190.10">
    <property type="entry name" value="Periplasmic binding protein-like II"/>
    <property type="match status" value="2"/>
</dbReference>
<dbReference type="GO" id="GO:0006817">
    <property type="term" value="P:phosphate ion transport"/>
    <property type="evidence" value="ECO:0007669"/>
    <property type="project" value="UniProtKB-UniRule"/>
</dbReference>
<feature type="chain" id="PRO_5031603844" description="Phosphate-binding protein" evidence="4">
    <location>
        <begin position="21"/>
        <end position="266"/>
    </location>
</feature>
<name>A0A7V0Z5J3_UNCW3</name>
<gene>
    <name evidence="6" type="ORF">ENP86_05500</name>
</gene>
<dbReference type="AlphaFoldDB" id="A0A7V0Z5J3"/>
<dbReference type="InterPro" id="IPR024370">
    <property type="entry name" value="PBP_domain"/>
</dbReference>
<dbReference type="SUPFAM" id="SSF53850">
    <property type="entry name" value="Periplasmic binding protein-like II"/>
    <property type="match status" value="1"/>
</dbReference>
<keyword evidence="2 4" id="KW-0813">Transport</keyword>
<protein>
    <recommendedName>
        <fullName evidence="4">Phosphate-binding protein</fullName>
    </recommendedName>
</protein>
<comment type="caution">
    <text evidence="6">The sequence shown here is derived from an EMBL/GenBank/DDBJ whole genome shotgun (WGS) entry which is preliminary data.</text>
</comment>
<dbReference type="InterPro" id="IPR011862">
    <property type="entry name" value="Phos-bd"/>
</dbReference>
<dbReference type="Pfam" id="PF12849">
    <property type="entry name" value="PBP_like_2"/>
    <property type="match status" value="1"/>
</dbReference>
<comment type="function">
    <text evidence="4">Involved in the system for phosphate transport across the cytoplasmic membrane.</text>
</comment>
<feature type="domain" description="PBP" evidence="5">
    <location>
        <begin position="22"/>
        <end position="250"/>
    </location>
</feature>
<keyword evidence="3 4" id="KW-0732">Signal</keyword>
<proteinExistence type="inferred from homology"/>
<evidence type="ECO:0000256" key="4">
    <source>
        <dbReference type="RuleBase" id="RU367119"/>
    </source>
</evidence>
<keyword evidence="4" id="KW-0592">Phosphate transport</keyword>
<dbReference type="CDD" id="cd13653">
    <property type="entry name" value="PBP2_phosphate_like_1"/>
    <property type="match status" value="1"/>
</dbReference>
<evidence type="ECO:0000256" key="3">
    <source>
        <dbReference type="ARBA" id="ARBA00022729"/>
    </source>
</evidence>
<organism evidence="6">
    <name type="scientific">candidate division WOR-3 bacterium</name>
    <dbReference type="NCBI Taxonomy" id="2052148"/>
    <lineage>
        <taxon>Bacteria</taxon>
        <taxon>Bacteria division WOR-3</taxon>
    </lineage>
</organism>
<dbReference type="PANTHER" id="PTHR30570">
    <property type="entry name" value="PERIPLASMIC PHOSPHATE BINDING COMPONENT OF PHOSPHATE ABC TRANSPORTER"/>
    <property type="match status" value="1"/>
</dbReference>
<feature type="signal peptide" evidence="4">
    <location>
        <begin position="1"/>
        <end position="20"/>
    </location>
</feature>
<comment type="similarity">
    <text evidence="1 4">Belongs to the PstS family.</text>
</comment>
<evidence type="ECO:0000313" key="6">
    <source>
        <dbReference type="EMBL" id="HDY58988.1"/>
    </source>
</evidence>
<sequence length="266" mass="28371">MNTFKRVMVLGLGLCIGLFAQELTLQGSTTVLPIAQAAAEAYMEKHPDADIMVRGGGSGTGIAALIDNATDIAMASRPMKTKEVKQAREKGINPVGTVIALDGIAVIVHRDNPLNEISLEDLKKIYTGNISNWSNLGAKGKIVVISRDAASGTFEVFNEMVLEGAKLTESALMQASNLEIARTVEQTPGGIGYVGLGYISDKVKVLKVNGVTPSEQTVRNGSYPLARPLYLYTNGNPSGMKEEFINFVLSTAGQNIVRDNGFVPVK</sequence>
<reference evidence="6" key="1">
    <citation type="journal article" date="2020" name="mSystems">
        <title>Genome- and Community-Level Interaction Insights into Carbon Utilization and Element Cycling Functions of Hydrothermarchaeota in Hydrothermal Sediment.</title>
        <authorList>
            <person name="Zhou Z."/>
            <person name="Liu Y."/>
            <person name="Xu W."/>
            <person name="Pan J."/>
            <person name="Luo Z.H."/>
            <person name="Li M."/>
        </authorList>
    </citation>
    <scope>NUCLEOTIDE SEQUENCE [LARGE SCALE GENOMIC DNA]</scope>
    <source>
        <strain evidence="6">SpSt-258</strain>
    </source>
</reference>
<accession>A0A7V0Z5J3</accession>
<dbReference type="InterPro" id="IPR050811">
    <property type="entry name" value="Phosphate_ABC_transporter"/>
</dbReference>
<dbReference type="GO" id="GO:0042301">
    <property type="term" value="F:phosphate ion binding"/>
    <property type="evidence" value="ECO:0007669"/>
    <property type="project" value="UniProtKB-UniRule"/>
</dbReference>
<dbReference type="NCBIfam" id="TIGR02136">
    <property type="entry name" value="ptsS_2"/>
    <property type="match status" value="1"/>
</dbReference>
<evidence type="ECO:0000256" key="2">
    <source>
        <dbReference type="ARBA" id="ARBA00022448"/>
    </source>
</evidence>
<evidence type="ECO:0000259" key="5">
    <source>
        <dbReference type="Pfam" id="PF12849"/>
    </source>
</evidence>
<evidence type="ECO:0000256" key="1">
    <source>
        <dbReference type="ARBA" id="ARBA00008725"/>
    </source>
</evidence>